<keyword evidence="1" id="KW-0812">Transmembrane</keyword>
<sequence>MSTMALNYHGKPSSYVTCKLQEYDMLFRSIVLILFIVALLGWYLLKATRDLSQFDWDWDDDEIL</sequence>
<protein>
    <submittedName>
        <fullName evidence="2">Uncharacterized protein</fullName>
    </submittedName>
</protein>
<accession>A0ABM8ZGY9</accession>
<proteinExistence type="predicted"/>
<evidence type="ECO:0000313" key="3">
    <source>
        <dbReference type="Proteomes" id="UP000838160"/>
    </source>
</evidence>
<dbReference type="Proteomes" id="UP000838160">
    <property type="component" value="Unassembled WGS sequence"/>
</dbReference>
<dbReference type="EMBL" id="CAKLCM010000002">
    <property type="protein sequence ID" value="CAH0525937.1"/>
    <property type="molecule type" value="Genomic_DNA"/>
</dbReference>
<keyword evidence="1" id="KW-1133">Transmembrane helix</keyword>
<name>A0ABM8ZGY9_9VIBR</name>
<feature type="transmembrane region" description="Helical" evidence="1">
    <location>
        <begin position="25"/>
        <end position="45"/>
    </location>
</feature>
<organism evidence="2 3">
    <name type="scientific">Vibrio hippocampi</name>
    <dbReference type="NCBI Taxonomy" id="654686"/>
    <lineage>
        <taxon>Bacteria</taxon>
        <taxon>Pseudomonadati</taxon>
        <taxon>Pseudomonadota</taxon>
        <taxon>Gammaproteobacteria</taxon>
        <taxon>Vibrionales</taxon>
        <taxon>Vibrionaceae</taxon>
        <taxon>Vibrio</taxon>
    </lineage>
</organism>
<keyword evidence="1" id="KW-0472">Membrane</keyword>
<gene>
    <name evidence="2" type="ORF">VHP8226_01419</name>
</gene>
<keyword evidence="3" id="KW-1185">Reference proteome</keyword>
<comment type="caution">
    <text evidence="2">The sequence shown here is derived from an EMBL/GenBank/DDBJ whole genome shotgun (WGS) entry which is preliminary data.</text>
</comment>
<evidence type="ECO:0000313" key="2">
    <source>
        <dbReference type="EMBL" id="CAH0525937.1"/>
    </source>
</evidence>
<reference evidence="2" key="1">
    <citation type="submission" date="2021-12" db="EMBL/GenBank/DDBJ databases">
        <authorList>
            <person name="Rodrigo-Torres L."/>
            <person name="Arahal R. D."/>
            <person name="Lucena T."/>
        </authorList>
    </citation>
    <scope>NUCLEOTIDE SEQUENCE</scope>
    <source>
        <strain evidence="2">CECT 8226</strain>
    </source>
</reference>
<evidence type="ECO:0000256" key="1">
    <source>
        <dbReference type="SAM" id="Phobius"/>
    </source>
</evidence>